<dbReference type="EMBL" id="KE145369">
    <property type="protein sequence ID" value="EPE28018.1"/>
    <property type="molecule type" value="Genomic_DNA"/>
</dbReference>
<proteinExistence type="predicted"/>
<evidence type="ECO:0000256" key="6">
    <source>
        <dbReference type="SAM" id="Phobius"/>
    </source>
</evidence>
<name>S3DNG1_GLAL2</name>
<dbReference type="eggNOG" id="KOG1729">
    <property type="taxonomic scope" value="Eukaryota"/>
</dbReference>
<dbReference type="PANTHER" id="PTHR39490">
    <property type="entry name" value="ARRESTIN DOMAIN-CONTAINING PROTEIN D"/>
    <property type="match status" value="1"/>
</dbReference>
<dbReference type="InterPro" id="IPR013083">
    <property type="entry name" value="Znf_RING/FYVE/PHD"/>
</dbReference>
<keyword evidence="9" id="KW-1185">Reference proteome</keyword>
<feature type="compositionally biased region" description="Polar residues" evidence="5">
    <location>
        <begin position="311"/>
        <end position="323"/>
    </location>
</feature>
<feature type="domain" description="FYVE-type" evidence="7">
    <location>
        <begin position="178"/>
        <end position="275"/>
    </location>
</feature>
<dbReference type="Gene3D" id="3.30.40.10">
    <property type="entry name" value="Zinc/RING finger domain, C3HC4 (zinc finger)"/>
    <property type="match status" value="1"/>
</dbReference>
<dbReference type="Pfam" id="PF01363">
    <property type="entry name" value="FYVE"/>
    <property type="match status" value="1"/>
</dbReference>
<dbReference type="SUPFAM" id="SSF57903">
    <property type="entry name" value="FYVE/PHD zinc finger"/>
    <property type="match status" value="1"/>
</dbReference>
<dbReference type="SMART" id="SM00064">
    <property type="entry name" value="FYVE"/>
    <property type="match status" value="1"/>
</dbReference>
<feature type="region of interest" description="Disordered" evidence="5">
    <location>
        <begin position="1"/>
        <end position="170"/>
    </location>
</feature>
<dbReference type="InterPro" id="IPR000306">
    <property type="entry name" value="Znf_FYVE"/>
</dbReference>
<keyword evidence="6" id="KW-1133">Transmembrane helix</keyword>
<dbReference type="InterPro" id="IPR017455">
    <property type="entry name" value="Znf_FYVE-rel"/>
</dbReference>
<feature type="compositionally biased region" description="Low complexity" evidence="5">
    <location>
        <begin position="347"/>
        <end position="358"/>
    </location>
</feature>
<dbReference type="RefSeq" id="XP_008085377.1">
    <property type="nucleotide sequence ID" value="XM_008087186.1"/>
</dbReference>
<reference evidence="8 9" key="1">
    <citation type="journal article" date="2013" name="BMC Genomics">
        <title>Genomics-driven discovery of the pneumocandin biosynthetic gene cluster in the fungus Glarea lozoyensis.</title>
        <authorList>
            <person name="Chen L."/>
            <person name="Yue Q."/>
            <person name="Zhang X."/>
            <person name="Xiang M."/>
            <person name="Wang C."/>
            <person name="Li S."/>
            <person name="Che Y."/>
            <person name="Ortiz-Lopez F.J."/>
            <person name="Bills G.F."/>
            <person name="Liu X."/>
            <person name="An Z."/>
        </authorList>
    </citation>
    <scope>NUCLEOTIDE SEQUENCE [LARGE SCALE GENOMIC DNA]</scope>
    <source>
        <strain evidence="9">ATCC 20868 / MF5171</strain>
    </source>
</reference>
<keyword evidence="6" id="KW-0812">Transmembrane</keyword>
<feature type="compositionally biased region" description="Low complexity" evidence="5">
    <location>
        <begin position="78"/>
        <end position="100"/>
    </location>
</feature>
<dbReference type="InterPro" id="IPR052113">
    <property type="entry name" value="FYVE-type_Zinc_Finger"/>
</dbReference>
<keyword evidence="2 4" id="KW-0863">Zinc-finger</keyword>
<gene>
    <name evidence="8" type="ORF">GLAREA_04809</name>
</gene>
<feature type="region of interest" description="Disordered" evidence="5">
    <location>
        <begin position="228"/>
        <end position="439"/>
    </location>
</feature>
<feature type="compositionally biased region" description="Low complexity" evidence="5">
    <location>
        <begin position="125"/>
        <end position="140"/>
    </location>
</feature>
<dbReference type="GO" id="GO:0008270">
    <property type="term" value="F:zinc ion binding"/>
    <property type="evidence" value="ECO:0007669"/>
    <property type="project" value="UniProtKB-KW"/>
</dbReference>
<feature type="compositionally biased region" description="Polar residues" evidence="5">
    <location>
        <begin position="106"/>
        <end position="119"/>
    </location>
</feature>
<dbReference type="Proteomes" id="UP000016922">
    <property type="component" value="Unassembled WGS sequence"/>
</dbReference>
<evidence type="ECO:0000256" key="4">
    <source>
        <dbReference type="PROSITE-ProRule" id="PRU00091"/>
    </source>
</evidence>
<dbReference type="PANTHER" id="PTHR39490:SF8">
    <property type="entry name" value="ZINC FINGER FYVE DOMAIN-CONTAINING PROTEIN 21"/>
    <property type="match status" value="1"/>
</dbReference>
<accession>S3DNG1</accession>
<evidence type="ECO:0000256" key="5">
    <source>
        <dbReference type="SAM" id="MobiDB-lite"/>
    </source>
</evidence>
<feature type="compositionally biased region" description="Low complexity" evidence="5">
    <location>
        <begin position="493"/>
        <end position="517"/>
    </location>
</feature>
<sequence>MDTTNRSPTPAAGSADQLRLDRPLPPFPPNAQQDGLTVDPREIIYSGFGGTSGGASNDQSQAGYLGSAGELYQEMPLSTSSSSTTTSESRSRGSSASQARTGDELVNTQDTGLIASSNRPELRRASSSASSRLSMHSALSNHSNDAPTEPREPPASQSRYRRSPSGRSEVVVPRWQPDVEATYCPICNSQFSFFTRKHHCRKCGRVVCANCSPHRITIPYQYIVQPPVESTSTSTDSANTRPARDPARAGSSAEVTGLGGGERVRLCNPCVPDPNIAPPQTNSSHIPQSLSQPSRHGRSASGAIPSYGPYQRTQNQPNRQVTPISVRDALRSTPRRPREPSILGPPNQSSSYYSNSQNFPPRGSSYTHREDPRLGLNPMEARSRSSTVGGASRGGLVTANSHGPPNVAASSPRFVGLIPRSESDQSRPLPPRPQQRRQIPEEDECWVCHRELPSRTLPNFEALRSKHVESCIASAMQGPSTSPAPQTAARPIPSQSSTSVATTPTPTVQQSVPSSSTPVRRTGVFPYIATEKDCVDDAECTICLEEFEEELRIQECIAEQLDLAWTEYGPVLSTFYCMLLVACLVFYSYLPFWVKQFNFRDTADVVVVFSVYAASNMLSIVVYRLAYRKACPPGGVTDRQSDVVNAFRQNLRDKMPQEHYPDYTYYFLRYCADPELHINGLADNLSRRYSLYTTGLYHVLKIISFASAGILLELRAVWDRGWFWTHGKFLRAIRRECLELCVASDVEKSSGVRLKPEEHLADLFEFVMVDRQESEEKQQEAKIWLKLLVKGIEFSTTQDTLVPQKER</sequence>
<evidence type="ECO:0000256" key="1">
    <source>
        <dbReference type="ARBA" id="ARBA00022723"/>
    </source>
</evidence>
<dbReference type="STRING" id="1116229.S3DNG1"/>
<keyword evidence="3" id="KW-0862">Zinc</keyword>
<keyword evidence="6" id="KW-0472">Membrane</keyword>
<dbReference type="GeneID" id="19463864"/>
<evidence type="ECO:0000256" key="3">
    <source>
        <dbReference type="ARBA" id="ARBA00022833"/>
    </source>
</evidence>
<dbReference type="KEGG" id="glz:GLAREA_04809"/>
<dbReference type="OrthoDB" id="660555at2759"/>
<feature type="transmembrane region" description="Helical" evidence="6">
    <location>
        <begin position="568"/>
        <end position="590"/>
    </location>
</feature>
<dbReference type="AlphaFoldDB" id="S3DNG1"/>
<dbReference type="InterPro" id="IPR011011">
    <property type="entry name" value="Znf_FYVE_PHD"/>
</dbReference>
<feature type="compositionally biased region" description="Polar residues" evidence="5">
    <location>
        <begin position="228"/>
        <end position="240"/>
    </location>
</feature>
<feature type="region of interest" description="Disordered" evidence="5">
    <location>
        <begin position="475"/>
        <end position="517"/>
    </location>
</feature>
<protein>
    <submittedName>
        <fullName evidence="8">FYVE/PHD zinc finger</fullName>
    </submittedName>
</protein>
<evidence type="ECO:0000313" key="9">
    <source>
        <dbReference type="Proteomes" id="UP000016922"/>
    </source>
</evidence>
<evidence type="ECO:0000256" key="2">
    <source>
        <dbReference type="ARBA" id="ARBA00022771"/>
    </source>
</evidence>
<keyword evidence="1" id="KW-0479">Metal-binding</keyword>
<evidence type="ECO:0000313" key="8">
    <source>
        <dbReference type="EMBL" id="EPE28018.1"/>
    </source>
</evidence>
<evidence type="ECO:0000259" key="7">
    <source>
        <dbReference type="PROSITE" id="PS50178"/>
    </source>
</evidence>
<feature type="compositionally biased region" description="Polar residues" evidence="5">
    <location>
        <begin position="278"/>
        <end position="294"/>
    </location>
</feature>
<dbReference type="HOGENOM" id="CLU_349176_0_0_1"/>
<feature type="transmembrane region" description="Helical" evidence="6">
    <location>
        <begin position="602"/>
        <end position="623"/>
    </location>
</feature>
<organism evidence="8 9">
    <name type="scientific">Glarea lozoyensis (strain ATCC 20868 / MF5171)</name>
    <dbReference type="NCBI Taxonomy" id="1116229"/>
    <lineage>
        <taxon>Eukaryota</taxon>
        <taxon>Fungi</taxon>
        <taxon>Dikarya</taxon>
        <taxon>Ascomycota</taxon>
        <taxon>Pezizomycotina</taxon>
        <taxon>Leotiomycetes</taxon>
        <taxon>Helotiales</taxon>
        <taxon>Helotiaceae</taxon>
        <taxon>Glarea</taxon>
    </lineage>
</organism>
<dbReference type="PROSITE" id="PS50178">
    <property type="entry name" value="ZF_FYVE"/>
    <property type="match status" value="1"/>
</dbReference>